<dbReference type="PANTHER" id="PTHR31234:SF66">
    <property type="entry name" value="LATE EMBRYOGENESIS ABUNDANT PROTEIN"/>
    <property type="match status" value="1"/>
</dbReference>
<sequence>MASSSSPWRDGGSHSSPSPPNPPTTTRRTLTHRSTNPLVWFAAIVCAILAVLVFVAGVVVLFIYLTYRPQTPYVRVCSTHLDGLGYDRSGLLQILLTIDMEAVDENEKTVAAFSDADFQVEFARTPLAALRAAPFVVGENGTLPLHYLVASARAPLDKAGMEKMETSLKRGQVEFGLRRQARTRWNVGVFLSMRSWARLNCKLRYFYPNGSTTGLDCSKSHFM</sequence>
<keyword evidence="4" id="KW-0812">Transmembrane</keyword>
<reference evidence="5" key="1">
    <citation type="submission" date="2020-02" db="EMBL/GenBank/DDBJ databases">
        <authorList>
            <person name="Scholz U."/>
            <person name="Mascher M."/>
            <person name="Fiebig A."/>
        </authorList>
    </citation>
    <scope>NUCLEOTIDE SEQUENCE</scope>
</reference>
<dbReference type="OrthoDB" id="1875580at2759"/>
<evidence type="ECO:0000256" key="3">
    <source>
        <dbReference type="SAM" id="MobiDB-lite"/>
    </source>
</evidence>
<keyword evidence="2 4" id="KW-0472">Membrane</keyword>
<keyword evidence="4" id="KW-1133">Transmembrane helix</keyword>
<dbReference type="EMBL" id="LR746276">
    <property type="protein sequence ID" value="CAA7406452.1"/>
    <property type="molecule type" value="Genomic_DNA"/>
</dbReference>
<feature type="transmembrane region" description="Helical" evidence="4">
    <location>
        <begin position="38"/>
        <end position="65"/>
    </location>
</feature>
<evidence type="ECO:0000313" key="6">
    <source>
        <dbReference type="Proteomes" id="UP000663760"/>
    </source>
</evidence>
<comment type="subcellular location">
    <subcellularLocation>
        <location evidence="1">Membrane</location>
    </subcellularLocation>
</comment>
<dbReference type="PANTHER" id="PTHR31234">
    <property type="entry name" value="LATE EMBRYOGENESIS ABUNDANT (LEA) HYDROXYPROLINE-RICH GLYCOPROTEIN FAMILY"/>
    <property type="match status" value="1"/>
</dbReference>
<evidence type="ECO:0000256" key="1">
    <source>
        <dbReference type="ARBA" id="ARBA00004370"/>
    </source>
</evidence>
<dbReference type="AlphaFoldDB" id="A0A7I8L9I3"/>
<dbReference type="InterPro" id="IPR044839">
    <property type="entry name" value="NDR1-like"/>
</dbReference>
<gene>
    <name evidence="5" type="ORF">SI8410_13017130</name>
</gene>
<protein>
    <submittedName>
        <fullName evidence="5">Uncharacterized protein</fullName>
    </submittedName>
</protein>
<evidence type="ECO:0000256" key="4">
    <source>
        <dbReference type="SAM" id="Phobius"/>
    </source>
</evidence>
<name>A0A7I8L9I3_SPIIN</name>
<organism evidence="5 6">
    <name type="scientific">Spirodela intermedia</name>
    <name type="common">Intermediate duckweed</name>
    <dbReference type="NCBI Taxonomy" id="51605"/>
    <lineage>
        <taxon>Eukaryota</taxon>
        <taxon>Viridiplantae</taxon>
        <taxon>Streptophyta</taxon>
        <taxon>Embryophyta</taxon>
        <taxon>Tracheophyta</taxon>
        <taxon>Spermatophyta</taxon>
        <taxon>Magnoliopsida</taxon>
        <taxon>Liliopsida</taxon>
        <taxon>Araceae</taxon>
        <taxon>Lemnoideae</taxon>
        <taxon>Spirodela</taxon>
    </lineage>
</organism>
<evidence type="ECO:0000313" key="5">
    <source>
        <dbReference type="EMBL" id="CAA7406452.1"/>
    </source>
</evidence>
<accession>A0A7I8L9I3</accession>
<proteinExistence type="predicted"/>
<dbReference type="GO" id="GO:0098542">
    <property type="term" value="P:defense response to other organism"/>
    <property type="evidence" value="ECO:0007669"/>
    <property type="project" value="InterPro"/>
</dbReference>
<dbReference type="GO" id="GO:0005886">
    <property type="term" value="C:plasma membrane"/>
    <property type="evidence" value="ECO:0007669"/>
    <property type="project" value="TreeGrafter"/>
</dbReference>
<feature type="region of interest" description="Disordered" evidence="3">
    <location>
        <begin position="1"/>
        <end position="29"/>
    </location>
</feature>
<dbReference type="Proteomes" id="UP000663760">
    <property type="component" value="Chromosome 13"/>
</dbReference>
<evidence type="ECO:0000256" key="2">
    <source>
        <dbReference type="ARBA" id="ARBA00023136"/>
    </source>
</evidence>
<keyword evidence="6" id="KW-1185">Reference proteome</keyword>